<protein>
    <recommendedName>
        <fullName evidence="4">Adenylate cyclase</fullName>
        <ecNumber evidence="3">4.6.1.1</ecNumber>
    </recommendedName>
    <alternativeName>
        <fullName evidence="14">ATP pyrophosphate-lyase</fullName>
    </alternativeName>
    <alternativeName>
        <fullName evidence="15">Adenylyl cyclase</fullName>
    </alternativeName>
</protein>
<dbReference type="KEGG" id="knv:Pan216_20040"/>
<evidence type="ECO:0000256" key="12">
    <source>
        <dbReference type="ARBA" id="ARBA00023136"/>
    </source>
</evidence>
<evidence type="ECO:0000313" key="23">
    <source>
        <dbReference type="Proteomes" id="UP000317093"/>
    </source>
</evidence>
<dbReference type="FunFam" id="3.30.70.1230:FF:000033">
    <property type="entry name" value="Adenylate cyclase"/>
    <property type="match status" value="1"/>
</dbReference>
<dbReference type="InterPro" id="IPR050401">
    <property type="entry name" value="Cyclic_nucleotide_synthase"/>
</dbReference>
<evidence type="ECO:0000256" key="9">
    <source>
        <dbReference type="ARBA" id="ARBA00022842"/>
    </source>
</evidence>
<dbReference type="Gene3D" id="3.30.70.1230">
    <property type="entry name" value="Nucleotide cyclase"/>
    <property type="match status" value="1"/>
</dbReference>
<dbReference type="SUPFAM" id="SSF52172">
    <property type="entry name" value="CheY-like"/>
    <property type="match status" value="1"/>
</dbReference>
<evidence type="ECO:0000256" key="3">
    <source>
        <dbReference type="ARBA" id="ARBA00012201"/>
    </source>
</evidence>
<dbReference type="CDD" id="cd07302">
    <property type="entry name" value="CHD"/>
    <property type="match status" value="1"/>
</dbReference>
<dbReference type="GO" id="GO:0046872">
    <property type="term" value="F:metal ion binding"/>
    <property type="evidence" value="ECO:0007669"/>
    <property type="project" value="UniProtKB-KW"/>
</dbReference>
<dbReference type="InterPro" id="IPR018297">
    <property type="entry name" value="A/G_cyclase_CS"/>
</dbReference>
<keyword evidence="10" id="KW-1133">Transmembrane helix</keyword>
<dbReference type="PANTHER" id="PTHR11920:SF335">
    <property type="entry name" value="GUANYLATE CYCLASE"/>
    <property type="match status" value="1"/>
</dbReference>
<dbReference type="GO" id="GO:0005886">
    <property type="term" value="C:plasma membrane"/>
    <property type="evidence" value="ECO:0007669"/>
    <property type="project" value="UniProtKB-ARBA"/>
</dbReference>
<dbReference type="AlphaFoldDB" id="A0A518B2E2"/>
<dbReference type="GO" id="GO:0004016">
    <property type="term" value="F:adenylate cyclase activity"/>
    <property type="evidence" value="ECO:0007669"/>
    <property type="project" value="UniProtKB-EC"/>
</dbReference>
<evidence type="ECO:0000256" key="16">
    <source>
        <dbReference type="ARBA" id="ARBA00064436"/>
    </source>
</evidence>
<comment type="subcellular location">
    <subcellularLocation>
        <location evidence="2">Membrane</location>
    </subcellularLocation>
</comment>
<keyword evidence="6" id="KW-0479">Metal-binding</keyword>
<sequence>MAQATSPTDPTLTRVRSHTTTVLMIDDQPMVGEAVRRMLQDQEDIDFHFCTDAGEAIPLAKELEPTVILQDLVMPDADGLMLLRFYRANGATKEVPVIVLSSKEEPVVKAEAFALGASDYLVKLPDKIELVARIRHHSTGYIHLLQRNEAFAALQEANVRIEQERAKSERLLLNVLPQPIAERLKQGQGTIAESFPEATVLFGDICGFTEMSAQISPVALVDRLNQLFSAFDHQVEYFDLEKIKTIGDAYMACSGLPTPREDHAEAAAHFALSMLEEVKRINELVGSKLNIRIGMNSGPVVAGVIGRKKFIYDLWGDTVNTASRMESHGIPGSVQVSESTYELIKDRFSFEDRGEIKVKGKGEMKVYLLEGPLAASD</sequence>
<evidence type="ECO:0000256" key="13">
    <source>
        <dbReference type="ARBA" id="ARBA00023239"/>
    </source>
</evidence>
<dbReference type="InterPro" id="IPR029787">
    <property type="entry name" value="Nucleotide_cyclase"/>
</dbReference>
<keyword evidence="23" id="KW-1185">Reference proteome</keyword>
<dbReference type="GO" id="GO:0006171">
    <property type="term" value="P:cAMP biosynthetic process"/>
    <property type="evidence" value="ECO:0007669"/>
    <property type="project" value="UniProtKB-KW"/>
</dbReference>
<keyword evidence="9" id="KW-0460">Magnesium</keyword>
<dbReference type="PROSITE" id="PS50110">
    <property type="entry name" value="RESPONSE_REGULATORY"/>
    <property type="match status" value="1"/>
</dbReference>
<dbReference type="SMART" id="SM00044">
    <property type="entry name" value="CYCc"/>
    <property type="match status" value="1"/>
</dbReference>
<dbReference type="EMBL" id="CP036279">
    <property type="protein sequence ID" value="QDU61150.1"/>
    <property type="molecule type" value="Genomic_DNA"/>
</dbReference>
<accession>A0A518B2E2</accession>
<evidence type="ECO:0000256" key="6">
    <source>
        <dbReference type="ARBA" id="ARBA00022723"/>
    </source>
</evidence>
<dbReference type="PANTHER" id="PTHR11920">
    <property type="entry name" value="GUANYLYL CYCLASE"/>
    <property type="match status" value="1"/>
</dbReference>
<dbReference type="InterPro" id="IPR011006">
    <property type="entry name" value="CheY-like_superfamily"/>
</dbReference>
<feature type="coiled-coil region" evidence="19">
    <location>
        <begin position="147"/>
        <end position="174"/>
    </location>
</feature>
<keyword evidence="12" id="KW-0472">Membrane</keyword>
<keyword evidence="5" id="KW-0812">Transmembrane</keyword>
<evidence type="ECO:0000256" key="5">
    <source>
        <dbReference type="ARBA" id="ARBA00022692"/>
    </source>
</evidence>
<comment type="similarity">
    <text evidence="18">Belongs to the adenylyl cyclase class-4/guanylyl cyclase family.</text>
</comment>
<comment type="subunit">
    <text evidence="16">Homodimer. Can also exist as monomer.</text>
</comment>
<organism evidence="22 23">
    <name type="scientific">Kolteria novifilia</name>
    <dbReference type="NCBI Taxonomy" id="2527975"/>
    <lineage>
        <taxon>Bacteria</taxon>
        <taxon>Pseudomonadati</taxon>
        <taxon>Planctomycetota</taxon>
        <taxon>Planctomycetia</taxon>
        <taxon>Kolteriales</taxon>
        <taxon>Kolteriaceae</taxon>
        <taxon>Kolteria</taxon>
    </lineage>
</organism>
<keyword evidence="11" id="KW-0115">cAMP biosynthesis</keyword>
<dbReference type="PROSITE" id="PS50125">
    <property type="entry name" value="GUANYLATE_CYCLASE_2"/>
    <property type="match status" value="1"/>
</dbReference>
<comment type="catalytic activity">
    <reaction evidence="1">
        <text>ATP = 3',5'-cyclic AMP + diphosphate</text>
        <dbReference type="Rhea" id="RHEA:15389"/>
        <dbReference type="ChEBI" id="CHEBI:30616"/>
        <dbReference type="ChEBI" id="CHEBI:33019"/>
        <dbReference type="ChEBI" id="CHEBI:58165"/>
        <dbReference type="EC" id="4.6.1.1"/>
    </reaction>
</comment>
<dbReference type="Pfam" id="PF00211">
    <property type="entry name" value="Guanylate_cyc"/>
    <property type="match status" value="1"/>
</dbReference>
<evidence type="ECO:0000259" key="21">
    <source>
        <dbReference type="PROSITE" id="PS50125"/>
    </source>
</evidence>
<dbReference type="GO" id="GO:0000160">
    <property type="term" value="P:phosphorelay signal transduction system"/>
    <property type="evidence" value="ECO:0007669"/>
    <property type="project" value="InterPro"/>
</dbReference>
<feature type="domain" description="Guanylate cyclase" evidence="21">
    <location>
        <begin position="199"/>
        <end position="326"/>
    </location>
</feature>
<keyword evidence="13 18" id="KW-0456">Lyase</keyword>
<dbReference type="OrthoDB" id="20101at2"/>
<dbReference type="SUPFAM" id="SSF55073">
    <property type="entry name" value="Nucleotide cyclase"/>
    <property type="match status" value="1"/>
</dbReference>
<evidence type="ECO:0000256" key="19">
    <source>
        <dbReference type="SAM" id="Coils"/>
    </source>
</evidence>
<feature type="domain" description="Response regulatory" evidence="20">
    <location>
        <begin position="21"/>
        <end position="138"/>
    </location>
</feature>
<feature type="modified residue" description="4-aspartylphosphate" evidence="17">
    <location>
        <position position="71"/>
    </location>
</feature>
<evidence type="ECO:0000256" key="1">
    <source>
        <dbReference type="ARBA" id="ARBA00001593"/>
    </source>
</evidence>
<name>A0A518B2E2_9BACT</name>
<dbReference type="InterPro" id="IPR001054">
    <property type="entry name" value="A/G_cyclase"/>
</dbReference>
<dbReference type="Gene3D" id="3.40.50.2300">
    <property type="match status" value="1"/>
</dbReference>
<evidence type="ECO:0000256" key="15">
    <source>
        <dbReference type="ARBA" id="ARBA00032637"/>
    </source>
</evidence>
<dbReference type="SMART" id="SM00448">
    <property type="entry name" value="REC"/>
    <property type="match status" value="1"/>
</dbReference>
<dbReference type="GO" id="GO:0005524">
    <property type="term" value="F:ATP binding"/>
    <property type="evidence" value="ECO:0007669"/>
    <property type="project" value="UniProtKB-KW"/>
</dbReference>
<dbReference type="Proteomes" id="UP000317093">
    <property type="component" value="Chromosome"/>
</dbReference>
<evidence type="ECO:0000256" key="7">
    <source>
        <dbReference type="ARBA" id="ARBA00022741"/>
    </source>
</evidence>
<keyword evidence="19" id="KW-0175">Coiled coil</keyword>
<dbReference type="EC" id="4.6.1.1" evidence="3"/>
<keyword evidence="7" id="KW-0547">Nucleotide-binding</keyword>
<evidence type="ECO:0000313" key="22">
    <source>
        <dbReference type="EMBL" id="QDU61150.1"/>
    </source>
</evidence>
<evidence type="ECO:0000259" key="20">
    <source>
        <dbReference type="PROSITE" id="PS50110"/>
    </source>
</evidence>
<dbReference type="PROSITE" id="PS00452">
    <property type="entry name" value="GUANYLATE_CYCLASE_1"/>
    <property type="match status" value="1"/>
</dbReference>
<proteinExistence type="inferred from homology"/>
<evidence type="ECO:0000256" key="10">
    <source>
        <dbReference type="ARBA" id="ARBA00022989"/>
    </source>
</evidence>
<evidence type="ECO:0000256" key="8">
    <source>
        <dbReference type="ARBA" id="ARBA00022840"/>
    </source>
</evidence>
<evidence type="ECO:0000256" key="14">
    <source>
        <dbReference type="ARBA" id="ARBA00032597"/>
    </source>
</evidence>
<keyword evidence="17" id="KW-0597">Phosphoprotein</keyword>
<dbReference type="RefSeq" id="WP_145257781.1">
    <property type="nucleotide sequence ID" value="NZ_CP036279.1"/>
</dbReference>
<dbReference type="InterPro" id="IPR001789">
    <property type="entry name" value="Sig_transdc_resp-reg_receiver"/>
</dbReference>
<evidence type="ECO:0000256" key="17">
    <source>
        <dbReference type="PROSITE-ProRule" id="PRU00169"/>
    </source>
</evidence>
<evidence type="ECO:0000256" key="11">
    <source>
        <dbReference type="ARBA" id="ARBA00022998"/>
    </source>
</evidence>
<evidence type="ECO:0000256" key="4">
    <source>
        <dbReference type="ARBA" id="ARBA00021420"/>
    </source>
</evidence>
<reference evidence="22 23" key="1">
    <citation type="submission" date="2019-02" db="EMBL/GenBank/DDBJ databases">
        <title>Deep-cultivation of Planctomycetes and their phenomic and genomic characterization uncovers novel biology.</title>
        <authorList>
            <person name="Wiegand S."/>
            <person name="Jogler M."/>
            <person name="Boedeker C."/>
            <person name="Pinto D."/>
            <person name="Vollmers J."/>
            <person name="Rivas-Marin E."/>
            <person name="Kohn T."/>
            <person name="Peeters S.H."/>
            <person name="Heuer A."/>
            <person name="Rast P."/>
            <person name="Oberbeckmann S."/>
            <person name="Bunk B."/>
            <person name="Jeske O."/>
            <person name="Meyerdierks A."/>
            <person name="Storesund J.E."/>
            <person name="Kallscheuer N."/>
            <person name="Luecker S."/>
            <person name="Lage O.M."/>
            <person name="Pohl T."/>
            <person name="Merkel B.J."/>
            <person name="Hornburger P."/>
            <person name="Mueller R.-W."/>
            <person name="Bruemmer F."/>
            <person name="Labrenz M."/>
            <person name="Spormann A.M."/>
            <person name="Op den Camp H."/>
            <person name="Overmann J."/>
            <person name="Amann R."/>
            <person name="Jetten M.S.M."/>
            <person name="Mascher T."/>
            <person name="Medema M.H."/>
            <person name="Devos D.P."/>
            <person name="Kaster A.-K."/>
            <person name="Ovreas L."/>
            <person name="Rohde M."/>
            <person name="Galperin M.Y."/>
            <person name="Jogler C."/>
        </authorList>
    </citation>
    <scope>NUCLEOTIDE SEQUENCE [LARGE SCALE GENOMIC DNA]</scope>
    <source>
        <strain evidence="22 23">Pan216</strain>
    </source>
</reference>
<evidence type="ECO:0000256" key="18">
    <source>
        <dbReference type="RuleBase" id="RU000405"/>
    </source>
</evidence>
<dbReference type="Pfam" id="PF00072">
    <property type="entry name" value="Response_reg"/>
    <property type="match status" value="1"/>
</dbReference>
<keyword evidence="8" id="KW-0067">ATP-binding</keyword>
<evidence type="ECO:0000256" key="2">
    <source>
        <dbReference type="ARBA" id="ARBA00004370"/>
    </source>
</evidence>
<gene>
    <name evidence="22" type="primary">cya_1</name>
    <name evidence="22" type="ORF">Pan216_20040</name>
</gene>